<dbReference type="Proteomes" id="UP000005632">
    <property type="component" value="Chromosome"/>
</dbReference>
<dbReference type="STRING" id="158190.SpiGrapes_2010"/>
<evidence type="ECO:0008006" key="5">
    <source>
        <dbReference type="Google" id="ProtNLM"/>
    </source>
</evidence>
<dbReference type="eggNOG" id="COG3181">
    <property type="taxonomic scope" value="Bacteria"/>
</dbReference>
<dbReference type="Gene3D" id="3.40.190.10">
    <property type="entry name" value="Periplasmic binding protein-like II"/>
    <property type="match status" value="1"/>
</dbReference>
<evidence type="ECO:0000256" key="1">
    <source>
        <dbReference type="ARBA" id="ARBA00006987"/>
    </source>
</evidence>
<dbReference type="PANTHER" id="PTHR42928:SF3">
    <property type="entry name" value="UPF0065 PROTEIN YFLP"/>
    <property type="match status" value="1"/>
</dbReference>
<evidence type="ECO:0000313" key="3">
    <source>
        <dbReference type="EMBL" id="AEV29797.1"/>
    </source>
</evidence>
<dbReference type="Gene3D" id="3.40.190.150">
    <property type="entry name" value="Bordetella uptake gene, domain 1"/>
    <property type="match status" value="1"/>
</dbReference>
<reference evidence="3 4" key="1">
    <citation type="submission" date="2011-11" db="EMBL/GenBank/DDBJ databases">
        <title>Complete sequence of Spirochaeta sp. grapes.</title>
        <authorList>
            <consortium name="US DOE Joint Genome Institute"/>
            <person name="Lucas S."/>
            <person name="Han J."/>
            <person name="Lapidus A."/>
            <person name="Cheng J.-F."/>
            <person name="Goodwin L."/>
            <person name="Pitluck S."/>
            <person name="Peters L."/>
            <person name="Ovchinnikova G."/>
            <person name="Munk A.C."/>
            <person name="Detter J.C."/>
            <person name="Han C."/>
            <person name="Tapia R."/>
            <person name="Land M."/>
            <person name="Hauser L."/>
            <person name="Kyrpides N."/>
            <person name="Ivanova N."/>
            <person name="Pagani I."/>
            <person name="Ritalahtilisa K."/>
            <person name="Loeffler F."/>
            <person name="Woyke T."/>
        </authorList>
    </citation>
    <scope>NUCLEOTIDE SEQUENCE [LARGE SCALE GENOMIC DNA]</scope>
    <source>
        <strain evidence="4">ATCC BAA-1885 / DSM 22778 / Grapes</strain>
    </source>
</reference>
<accession>G8QQF2</accession>
<keyword evidence="2" id="KW-0732">Signal</keyword>
<dbReference type="HOGENOM" id="CLU_045683_1_0_12"/>
<evidence type="ECO:0000313" key="4">
    <source>
        <dbReference type="Proteomes" id="UP000005632"/>
    </source>
</evidence>
<organism evidence="3 4">
    <name type="scientific">Sphaerochaeta pleomorpha (strain ATCC BAA-1885 / DSM 22778 / Grapes)</name>
    <dbReference type="NCBI Taxonomy" id="158190"/>
    <lineage>
        <taxon>Bacteria</taxon>
        <taxon>Pseudomonadati</taxon>
        <taxon>Spirochaetota</taxon>
        <taxon>Spirochaetia</taxon>
        <taxon>Spirochaetales</taxon>
        <taxon>Sphaerochaetaceae</taxon>
        <taxon>Sphaerochaeta</taxon>
    </lineage>
</organism>
<keyword evidence="4" id="KW-1185">Reference proteome</keyword>
<dbReference type="Pfam" id="PF03401">
    <property type="entry name" value="TctC"/>
    <property type="match status" value="1"/>
</dbReference>
<dbReference type="InterPro" id="IPR042100">
    <property type="entry name" value="Bug_dom1"/>
</dbReference>
<dbReference type="AlphaFoldDB" id="G8QQF2"/>
<sequence>MKKFAIVSLMVVLALPLFAQGGTEAKSDIFSASRDIEWTVTSKPGGGSDIYTRQISDIATKAGLVDKSFLISYKTDGGGEIGRLAVSRTKGDLANHTLLTFNSGDLMPMVKNTENRLENFTPIAVMAVDKQLLYIGEQSKYSSFAEVIDAINGGASVVISGSKGDDIATYEALIEELGFDQNQLAFITNDSTSSAITEILGGHVDLCMSKPAAAAQYVLAGKLKPILALSTTRFSGDLKDAPLLSEVGNYKNVEVPVWRGLVGPKDMTAEAVKYYSDMAKKVSESEDWQKGYIEKNGLISQFMDSTQAAAFMADYEAKYLKKIGKAK</sequence>
<comment type="similarity">
    <text evidence="1">Belongs to the UPF0065 (bug) family.</text>
</comment>
<proteinExistence type="inferred from homology"/>
<dbReference type="EMBL" id="CP003155">
    <property type="protein sequence ID" value="AEV29797.1"/>
    <property type="molecule type" value="Genomic_DNA"/>
</dbReference>
<gene>
    <name evidence="3" type="ordered locus">SpiGrapes_2010</name>
</gene>
<dbReference type="PIRSF" id="PIRSF017082">
    <property type="entry name" value="YflP"/>
    <property type="match status" value="1"/>
</dbReference>
<evidence type="ECO:0000256" key="2">
    <source>
        <dbReference type="SAM" id="SignalP"/>
    </source>
</evidence>
<feature type="signal peptide" evidence="2">
    <location>
        <begin position="1"/>
        <end position="19"/>
    </location>
</feature>
<dbReference type="PANTHER" id="PTHR42928">
    <property type="entry name" value="TRICARBOXYLATE-BINDING PROTEIN"/>
    <property type="match status" value="1"/>
</dbReference>
<feature type="chain" id="PRO_5003513817" description="Tripartite tricarboxylate transporter family receptor" evidence="2">
    <location>
        <begin position="20"/>
        <end position="327"/>
    </location>
</feature>
<name>G8QQF2_SPHPG</name>
<dbReference type="InterPro" id="IPR005064">
    <property type="entry name" value="BUG"/>
</dbReference>
<dbReference type="KEGG" id="sgp:SpiGrapes_2010"/>
<dbReference type="RefSeq" id="WP_014270640.1">
    <property type="nucleotide sequence ID" value="NC_016633.1"/>
</dbReference>
<protein>
    <recommendedName>
        <fullName evidence="5">Tripartite tricarboxylate transporter family receptor</fullName>
    </recommendedName>
</protein>
<dbReference type="OrthoDB" id="9780943at2"/>